<comment type="subcellular location">
    <subcellularLocation>
        <location evidence="2">Cytoplasm</location>
    </subcellularLocation>
    <subcellularLocation>
        <location evidence="1">Peroxisome</location>
    </subcellularLocation>
</comment>
<dbReference type="AlphaFoldDB" id="A0A2T3A7L3"/>
<evidence type="ECO:0000256" key="4">
    <source>
        <dbReference type="ARBA" id="ARBA00022843"/>
    </source>
</evidence>
<evidence type="ECO:0000259" key="7">
    <source>
        <dbReference type="Pfam" id="PF25098"/>
    </source>
</evidence>
<feature type="region of interest" description="Disordered" evidence="6">
    <location>
        <begin position="1"/>
        <end position="28"/>
    </location>
</feature>
<dbReference type="Pfam" id="PF25098">
    <property type="entry name" value="PEX18_PEX21_C"/>
    <property type="match status" value="1"/>
</dbReference>
<dbReference type="STRING" id="2025994.A0A2T3A7L3"/>
<name>A0A2T3A7L3_9PEZI</name>
<keyword evidence="3" id="KW-0963">Cytoplasm</keyword>
<evidence type="ECO:0000256" key="1">
    <source>
        <dbReference type="ARBA" id="ARBA00004275"/>
    </source>
</evidence>
<feature type="compositionally biased region" description="Polar residues" evidence="6">
    <location>
        <begin position="1"/>
        <end position="12"/>
    </location>
</feature>
<keyword evidence="4" id="KW-0832">Ubl conjugation</keyword>
<feature type="compositionally biased region" description="Low complexity" evidence="6">
    <location>
        <begin position="13"/>
        <end position="25"/>
    </location>
</feature>
<reference evidence="8 9" key="1">
    <citation type="journal article" date="2018" name="Mycol. Prog.">
        <title>Coniella lustricola, a new species from submerged detritus.</title>
        <authorList>
            <person name="Raudabaugh D.B."/>
            <person name="Iturriaga T."/>
            <person name="Carver A."/>
            <person name="Mondo S."/>
            <person name="Pangilinan J."/>
            <person name="Lipzen A."/>
            <person name="He G."/>
            <person name="Amirebrahimi M."/>
            <person name="Grigoriev I.V."/>
            <person name="Miller A.N."/>
        </authorList>
    </citation>
    <scope>NUCLEOTIDE SEQUENCE [LARGE SCALE GENOMIC DNA]</scope>
    <source>
        <strain evidence="8 9">B22-T-1</strain>
    </source>
</reference>
<organism evidence="8 9">
    <name type="scientific">Coniella lustricola</name>
    <dbReference type="NCBI Taxonomy" id="2025994"/>
    <lineage>
        <taxon>Eukaryota</taxon>
        <taxon>Fungi</taxon>
        <taxon>Dikarya</taxon>
        <taxon>Ascomycota</taxon>
        <taxon>Pezizomycotina</taxon>
        <taxon>Sordariomycetes</taxon>
        <taxon>Sordariomycetidae</taxon>
        <taxon>Diaporthales</taxon>
        <taxon>Schizoparmaceae</taxon>
        <taxon>Coniella</taxon>
    </lineage>
</organism>
<dbReference type="InterPro" id="IPR056940">
    <property type="entry name" value="PEX18_PEX21_C"/>
</dbReference>
<dbReference type="GO" id="GO:0005777">
    <property type="term" value="C:peroxisome"/>
    <property type="evidence" value="ECO:0007669"/>
    <property type="project" value="UniProtKB-SubCell"/>
</dbReference>
<feature type="domain" description="PEX18/PEX21 C-terminal" evidence="7">
    <location>
        <begin position="281"/>
        <end position="327"/>
    </location>
</feature>
<evidence type="ECO:0000313" key="8">
    <source>
        <dbReference type="EMBL" id="PSR84326.1"/>
    </source>
</evidence>
<dbReference type="InParanoid" id="A0A2T3A7L3"/>
<proteinExistence type="predicted"/>
<evidence type="ECO:0000256" key="3">
    <source>
        <dbReference type="ARBA" id="ARBA00022490"/>
    </source>
</evidence>
<dbReference type="EMBL" id="KZ678445">
    <property type="protein sequence ID" value="PSR84326.1"/>
    <property type="molecule type" value="Genomic_DNA"/>
</dbReference>
<evidence type="ECO:0000256" key="5">
    <source>
        <dbReference type="ARBA" id="ARBA00023140"/>
    </source>
</evidence>
<protein>
    <recommendedName>
        <fullName evidence="7">PEX18/PEX21 C-terminal domain-containing protein</fullName>
    </recommendedName>
</protein>
<gene>
    <name evidence="8" type="ORF">BD289DRAFT_453389</name>
</gene>
<evidence type="ECO:0000256" key="2">
    <source>
        <dbReference type="ARBA" id="ARBA00004496"/>
    </source>
</evidence>
<keyword evidence="9" id="KW-1185">Reference proteome</keyword>
<evidence type="ECO:0000313" key="9">
    <source>
        <dbReference type="Proteomes" id="UP000241462"/>
    </source>
</evidence>
<accession>A0A2T3A7L3</accession>
<keyword evidence="5" id="KW-0576">Peroxisome</keyword>
<sequence length="378" mass="40931">MAANCGGSNPTKSLANLANSNSTSSQARVVNNPAVTASGSQGFRSLNREEQAARAQAHAEASFNNFIHGGAANRGMVGAPMVPMYQNPRAAPATRQVPGSDWASEFQRLSLGNGQTGKPHTVPPVENMRALRPGDVVGMENDIAHECFIRQGEQVIPAATQQQHDHVLSYMRFAELGPRHVFQPQAEHHQEGYTNYPMSTVLAGTAEEALEAAFASYDQEFETEMNTWMDTHGDTQTTHHDDALVELAFQDQLAREQGHPAFLPQNAPETDKVYDNMKTDDLQKAAAEIVNTLSRNKDKKFQKSSFFELMKRVSSGDVVVSGDDLVEAKSGQIVHAIADEDTAGPAGTSATHSTDQFTEVTEKTGNAHVNDQGEEATV</sequence>
<evidence type="ECO:0000256" key="6">
    <source>
        <dbReference type="SAM" id="MobiDB-lite"/>
    </source>
</evidence>
<dbReference type="Gene3D" id="6.10.280.230">
    <property type="match status" value="1"/>
</dbReference>
<dbReference type="Proteomes" id="UP000241462">
    <property type="component" value="Unassembled WGS sequence"/>
</dbReference>